<protein>
    <recommendedName>
        <fullName evidence="2">DUF4419 domain-containing protein</fullName>
    </recommendedName>
</protein>
<accession>A0A1V0S952</accession>
<dbReference type="PANTHER" id="PTHR31252">
    <property type="entry name" value="DUF4419 DOMAIN-CONTAINING PROTEIN"/>
    <property type="match status" value="1"/>
</dbReference>
<evidence type="ECO:0000313" key="1">
    <source>
        <dbReference type="EMBL" id="ARF08221.1"/>
    </source>
</evidence>
<evidence type="ECO:0008006" key="2">
    <source>
        <dbReference type="Google" id="ProtNLM"/>
    </source>
</evidence>
<dbReference type="Pfam" id="PF14388">
    <property type="entry name" value="DUF4419"/>
    <property type="match status" value="1"/>
</dbReference>
<organism evidence="1">
    <name type="scientific">Catovirus CTV1</name>
    <dbReference type="NCBI Taxonomy" id="1977631"/>
    <lineage>
        <taxon>Viruses</taxon>
        <taxon>Varidnaviria</taxon>
        <taxon>Bamfordvirae</taxon>
        <taxon>Nucleocytoviricota</taxon>
        <taxon>Megaviricetes</taxon>
        <taxon>Imitervirales</taxon>
        <taxon>Mimiviridae</taxon>
        <taxon>Klosneuvirinae</taxon>
        <taxon>Catovirus</taxon>
    </lineage>
</organism>
<proteinExistence type="predicted"/>
<name>A0A1V0S952_9VIRU</name>
<gene>
    <name evidence="1" type="ORF">Catovirus_1_271</name>
</gene>
<dbReference type="PANTHER" id="PTHR31252:SF11">
    <property type="entry name" value="DUF4419 DOMAIN-CONTAINING PROTEIN"/>
    <property type="match status" value="1"/>
</dbReference>
<dbReference type="EMBL" id="KY684083">
    <property type="protein sequence ID" value="ARF08221.1"/>
    <property type="molecule type" value="Genomic_DNA"/>
</dbReference>
<sequence length="351" mass="40176">MANYFKVANVEPENVYMRTVKNFNYGLSREEEKKYSFVAGSSLSDKCFSEGTNSFVFSTIKAYNRHHNLTIRPDDIWIAICNQFSNYVNANGEKLRSKLVDFEGKKTLEIKSGGSFFNADHVKIYAQMADKISENIKDPQIHNWITPKFSTTTPVDVMAASVCLMATFKTFFEYKVSFECNLPGVTLLGVPEDWIDIRMRANKLLEFDLENKLMTNWTNLLFPILDKFIETANFIAKDEKDKIDKNWWNRIVKYYSGGSGPSYISGWITAFSVFNTEGVYQAIDFDNGKEWPKIDTADIPHGYAYAPVKINDNGTKYLAKLIAGHMFIEQIDNNTIAPRVDWAIFVTPDND</sequence>
<reference evidence="1" key="1">
    <citation type="journal article" date="2017" name="Science">
        <title>Giant viruses with an expanded complement of translation system components.</title>
        <authorList>
            <person name="Schulz F."/>
            <person name="Yutin N."/>
            <person name="Ivanova N.N."/>
            <person name="Ortega D.R."/>
            <person name="Lee T.K."/>
            <person name="Vierheilig J."/>
            <person name="Daims H."/>
            <person name="Horn M."/>
            <person name="Wagner M."/>
            <person name="Jensen G.J."/>
            <person name="Kyrpides N.C."/>
            <person name="Koonin E.V."/>
            <person name="Woyke T."/>
        </authorList>
    </citation>
    <scope>NUCLEOTIDE SEQUENCE</scope>
    <source>
        <strain evidence="1">CTV1</strain>
    </source>
</reference>
<dbReference type="InterPro" id="IPR025533">
    <property type="entry name" value="DUF4419"/>
</dbReference>